<accession>A0ACC8XI79</accession>
<keyword evidence="2" id="KW-1185">Reference proteome</keyword>
<protein>
    <submittedName>
        <fullName evidence="1">Uncharacterized protein</fullName>
    </submittedName>
</protein>
<reference evidence="1" key="1">
    <citation type="submission" date="2016-08" db="EMBL/GenBank/DDBJ databases">
        <authorList>
            <person name="Ngugi D.K."/>
            <person name="Miyake S."/>
            <person name="Stingl U."/>
        </authorList>
    </citation>
    <scope>NUCLEOTIDE SEQUENCE</scope>
    <source>
        <strain evidence="1">SCG-D08WGA-EpuloA1</strain>
    </source>
</reference>
<evidence type="ECO:0000313" key="1">
    <source>
        <dbReference type="EMBL" id="ONI44325.1"/>
    </source>
</evidence>
<dbReference type="EMBL" id="LJHD01000112">
    <property type="protein sequence ID" value="ONI44325.1"/>
    <property type="molecule type" value="Genomic_DNA"/>
</dbReference>
<organism evidence="1 2">
    <name type="scientific">Candidatus Epulonipiscium fishelsonii</name>
    <dbReference type="NCBI Taxonomy" id="77094"/>
    <lineage>
        <taxon>Bacteria</taxon>
        <taxon>Bacillati</taxon>
        <taxon>Bacillota</taxon>
        <taxon>Clostridia</taxon>
        <taxon>Lachnospirales</taxon>
        <taxon>Lachnospiraceae</taxon>
        <taxon>Candidatus Epulonipiscium</taxon>
    </lineage>
</organism>
<comment type="caution">
    <text evidence="1">The sequence shown here is derived from an EMBL/GenBank/DDBJ whole genome shotgun (WGS) entry which is preliminary data.</text>
</comment>
<dbReference type="Proteomes" id="UP000188637">
    <property type="component" value="Unassembled WGS sequence"/>
</dbReference>
<name>A0ACC8XI79_9FIRM</name>
<proteinExistence type="predicted"/>
<evidence type="ECO:0000313" key="2">
    <source>
        <dbReference type="Proteomes" id="UP000188637"/>
    </source>
</evidence>
<sequence length="381" mass="44015">MKKFLAILATLLICTPITVTASEGDILIITVQKTPPMPTVDKSTPENMPVVVFEEGTTTEPPILTLEEAISVSIARSDDLEINERKEKSENLNLEEAWRGFNGDLSNQYDYKLVQFNLDNLDKEEEIIVDKIKYDLSKLFDDILIAEKERHLQIKTIDQTEKDILKAKIMEEAGMASELQLSSLQLQLENEQLSLKQLEDDIDEKFEDICNMMEIEPQRFVLEKPKIVYEEYEHSEGAEHFLERKADTSLSVWQAEQNVDLAEIRPVQGLDYDYYAVMRKEESIELAEDNIDLAKEAMVNTLDQYYLNVKQIEDSYSSMTENIDILKNEMLSNKIKLDAGTISKLDFAKSELQYEQAEFELEKVIKDHYYLKLLLDNTDLI</sequence>
<gene>
    <name evidence="1" type="ORF">AN640_00190</name>
</gene>